<feature type="transmembrane region" description="Helical" evidence="8">
    <location>
        <begin position="378"/>
        <end position="395"/>
    </location>
</feature>
<evidence type="ECO:0000256" key="6">
    <source>
        <dbReference type="ARBA" id="ARBA00023136"/>
    </source>
</evidence>
<evidence type="ECO:0000256" key="2">
    <source>
        <dbReference type="ARBA" id="ARBA00022676"/>
    </source>
</evidence>
<sequence>MWVVSGSGCRWLGAGGALAVTVGGYAAGALPALGGGPLWGPRSSGTEVLGAVLALLGLTVLVAAWWRYGVLLARGAAGGVPGTLAAWGAPLLLAPPLHSADVYSYVAQGAMVLEGYDVYGAGPSVLGPGDLGADAAASVGGNWTDTPAPYGPAFLLLAEAAVRLTGGSVVPAVLLLRLLAVAAVALIAWAVRGFGEDRGDGSDGALWLAVLNPLLLVHVVGGVHNDGLMAGLMLAGVLLAVRGRWAWGSVLVGCAVMVKSPAAVALLFIGVLVARRAGGGARGVAKGLVLPGAIAGAVAAGASLLAGTGFGWLGTQSVAGAIHTPLSLTSDLGLALGSLVADDPGPVKAVVQRAGLLAAAVVVAVLAWRAYRGRIDPVLGLGYSLVALVALSPMVQPWYLLWGTVVVAAVAWHSRAGQVLAVLSAALVYETQPSGHTPWYGFVLAGLVLALGALWLRRDPWPPATGAAAGPGSGGGARTGVPA</sequence>
<feature type="transmembrane region" description="Helical" evidence="8">
    <location>
        <begin position="439"/>
        <end position="456"/>
    </location>
</feature>
<keyword evidence="6 8" id="KW-0472">Membrane</keyword>
<feature type="transmembrane region" description="Helical" evidence="8">
    <location>
        <begin position="285"/>
        <end position="306"/>
    </location>
</feature>
<organism evidence="9 10">
    <name type="scientific">Streptomyces filamentosus</name>
    <name type="common">Streptomyces roseosporus</name>
    <dbReference type="NCBI Taxonomy" id="67294"/>
    <lineage>
        <taxon>Bacteria</taxon>
        <taxon>Bacillati</taxon>
        <taxon>Actinomycetota</taxon>
        <taxon>Actinomycetes</taxon>
        <taxon>Kitasatosporales</taxon>
        <taxon>Streptomycetaceae</taxon>
        <taxon>Streptomyces</taxon>
    </lineage>
</organism>
<comment type="subcellular location">
    <subcellularLocation>
        <location evidence="1">Membrane</location>
        <topology evidence="1">Multi-pass membrane protein</topology>
    </subcellularLocation>
</comment>
<evidence type="ECO:0000256" key="7">
    <source>
        <dbReference type="ARBA" id="ARBA00043987"/>
    </source>
</evidence>
<evidence type="ECO:0000313" key="10">
    <source>
        <dbReference type="Proteomes" id="UP000632849"/>
    </source>
</evidence>
<evidence type="ECO:0000256" key="1">
    <source>
        <dbReference type="ARBA" id="ARBA00004141"/>
    </source>
</evidence>
<reference evidence="9" key="2">
    <citation type="submission" date="2020-09" db="EMBL/GenBank/DDBJ databases">
        <authorList>
            <person name="Sun Q."/>
            <person name="Ohkuma M."/>
        </authorList>
    </citation>
    <scope>NUCLEOTIDE SEQUENCE</scope>
    <source>
        <strain evidence="9">JCM 4122</strain>
    </source>
</reference>
<dbReference type="RefSeq" id="WP_190041084.1">
    <property type="nucleotide sequence ID" value="NZ_BNBE01000001.1"/>
</dbReference>
<dbReference type="GO" id="GO:0016020">
    <property type="term" value="C:membrane"/>
    <property type="evidence" value="ECO:0007669"/>
    <property type="project" value="UniProtKB-SubCell"/>
</dbReference>
<feature type="transmembrane region" description="Helical" evidence="8">
    <location>
        <begin position="48"/>
        <end position="66"/>
    </location>
</feature>
<evidence type="ECO:0000256" key="5">
    <source>
        <dbReference type="ARBA" id="ARBA00022989"/>
    </source>
</evidence>
<keyword evidence="5 8" id="KW-1133">Transmembrane helix</keyword>
<keyword evidence="3" id="KW-0808">Transferase</keyword>
<keyword evidence="4 8" id="KW-0812">Transmembrane</keyword>
<dbReference type="Pfam" id="PF26314">
    <property type="entry name" value="MptA_B_family"/>
    <property type="match status" value="1"/>
</dbReference>
<dbReference type="NCBIfam" id="NF038066">
    <property type="entry name" value="MptB"/>
    <property type="match status" value="1"/>
</dbReference>
<dbReference type="Proteomes" id="UP000632849">
    <property type="component" value="Unassembled WGS sequence"/>
</dbReference>
<dbReference type="AlphaFoldDB" id="A0A919BG74"/>
<evidence type="ECO:0000256" key="3">
    <source>
        <dbReference type="ARBA" id="ARBA00022679"/>
    </source>
</evidence>
<reference evidence="9" key="1">
    <citation type="journal article" date="2014" name="Int. J. Syst. Evol. Microbiol.">
        <title>Complete genome sequence of Corynebacterium casei LMG S-19264T (=DSM 44701T), isolated from a smear-ripened cheese.</title>
        <authorList>
            <consortium name="US DOE Joint Genome Institute (JGI-PGF)"/>
            <person name="Walter F."/>
            <person name="Albersmeier A."/>
            <person name="Kalinowski J."/>
            <person name="Ruckert C."/>
        </authorList>
    </citation>
    <scope>NUCLEOTIDE SEQUENCE</scope>
    <source>
        <strain evidence="9">JCM 4122</strain>
    </source>
</reference>
<feature type="transmembrane region" description="Helical" evidence="8">
    <location>
        <begin position="12"/>
        <end position="36"/>
    </location>
</feature>
<accession>A0A919BG74</accession>
<protein>
    <recommendedName>
        <fullName evidence="11">Integral membrane protein</fullName>
    </recommendedName>
</protein>
<proteinExistence type="inferred from homology"/>
<feature type="transmembrane region" description="Helical" evidence="8">
    <location>
        <begin position="350"/>
        <end position="371"/>
    </location>
</feature>
<dbReference type="EMBL" id="BNBE01000001">
    <property type="protein sequence ID" value="GHF87107.1"/>
    <property type="molecule type" value="Genomic_DNA"/>
</dbReference>
<feature type="transmembrane region" description="Helical" evidence="8">
    <location>
        <begin position="174"/>
        <end position="194"/>
    </location>
</feature>
<comment type="similarity">
    <text evidence="7">Belongs to the MptA/B family.</text>
</comment>
<evidence type="ECO:0000256" key="4">
    <source>
        <dbReference type="ARBA" id="ARBA00022692"/>
    </source>
</evidence>
<gene>
    <name evidence="9" type="ORF">GCM10017667_14530</name>
</gene>
<evidence type="ECO:0008006" key="11">
    <source>
        <dbReference type="Google" id="ProtNLM"/>
    </source>
</evidence>
<evidence type="ECO:0000256" key="8">
    <source>
        <dbReference type="SAM" id="Phobius"/>
    </source>
</evidence>
<dbReference type="InterPro" id="IPR049829">
    <property type="entry name" value="MptA/B-like"/>
</dbReference>
<name>A0A919BG74_STRFL</name>
<keyword evidence="2" id="KW-0328">Glycosyltransferase</keyword>
<feature type="transmembrane region" description="Helical" evidence="8">
    <location>
        <begin position="245"/>
        <end position="273"/>
    </location>
</feature>
<keyword evidence="10" id="KW-1185">Reference proteome</keyword>
<comment type="caution">
    <text evidence="9">The sequence shown here is derived from an EMBL/GenBank/DDBJ whole genome shotgun (WGS) entry which is preliminary data.</text>
</comment>
<feature type="transmembrane region" description="Helical" evidence="8">
    <location>
        <begin position="206"/>
        <end position="225"/>
    </location>
</feature>
<dbReference type="GO" id="GO:0016757">
    <property type="term" value="F:glycosyltransferase activity"/>
    <property type="evidence" value="ECO:0007669"/>
    <property type="project" value="UniProtKB-KW"/>
</dbReference>
<evidence type="ECO:0000313" key="9">
    <source>
        <dbReference type="EMBL" id="GHF87107.1"/>
    </source>
</evidence>